<evidence type="ECO:0000313" key="5">
    <source>
        <dbReference type="Proteomes" id="UP001597233"/>
    </source>
</evidence>
<dbReference type="Gene3D" id="2.60.120.200">
    <property type="match status" value="1"/>
</dbReference>
<dbReference type="InterPro" id="IPR051465">
    <property type="entry name" value="Cell_Envelope_Struct_Comp"/>
</dbReference>
<dbReference type="Pfam" id="PF13385">
    <property type="entry name" value="Laminin_G_3"/>
    <property type="match status" value="1"/>
</dbReference>
<feature type="domain" description="SLH" evidence="3">
    <location>
        <begin position="1203"/>
        <end position="1263"/>
    </location>
</feature>
<dbReference type="EMBL" id="JBHUEH010000023">
    <property type="protein sequence ID" value="MFD1887295.1"/>
    <property type="molecule type" value="Genomic_DNA"/>
</dbReference>
<dbReference type="InterPro" id="IPR013320">
    <property type="entry name" value="ConA-like_dom_sf"/>
</dbReference>
<dbReference type="PANTHER" id="PTHR43308">
    <property type="entry name" value="OUTER MEMBRANE PROTEIN ALPHA-RELATED"/>
    <property type="match status" value="1"/>
</dbReference>
<dbReference type="PANTHER" id="PTHR43308:SF5">
    <property type="entry name" value="S-LAYER PROTEIN _ PEPTIDOGLYCAN ENDO-BETA-N-ACETYLGLUCOSAMINIDASE"/>
    <property type="match status" value="1"/>
</dbReference>
<feature type="region of interest" description="Disordered" evidence="1">
    <location>
        <begin position="31"/>
        <end position="55"/>
    </location>
</feature>
<evidence type="ECO:0000256" key="1">
    <source>
        <dbReference type="SAM" id="MobiDB-lite"/>
    </source>
</evidence>
<accession>A0ABW4RN66</accession>
<feature type="domain" description="SLH" evidence="3">
    <location>
        <begin position="1264"/>
        <end position="1323"/>
    </location>
</feature>
<keyword evidence="2" id="KW-0732">Signal</keyword>
<sequence length="1417" mass="150383">MKLSKLLLRNASLLVCLALTMSSTSITTVFADSSTNSTPPSSSAPSTSNSNNNTVTVTSQTYLSPEIDRSFAPVFPTIKEGSTLGDNGTAVSTLVGNSITVNRSGGQAAIAVIGTTGSGTWEMQYSANGTWWNISPGGNEASNTNATMIRPGEKIRFRPAVNWNGTATITYRAWDMANDPGANQSTRTILDVSTNGADTNYSAQTQTASIVVTPVNTPPNVIFPITPKTLTFDGSTKYINMPAVDLPSNFTFETWVKSSNPSSTWNRIFDFGNGEASSNIFLGYENNSGKMILMSYRGSSGLSLTTSNVFPTNTWVHVATVIDAQGNASIYWDGVLQASGNIGVTEQITRTKNFVGRSNWAQDAYFQGQLRDIRMWNVARTAQQINDGYKNLLSGKEANLFTYLPAIEGKGTVLSDTSGHSNSADIIGAQWVDDLSVPPTSTMLQNTNSSTDLNGTKVTDVDFNETPNATMTVTLDTYNGVVNVDTSTSGVTVVQGGNNQASITLSGSMAQINQALLPLQYVPNHNFNGIDKLNFTVNDQGNTGEGGPMTAFKTVYLNVIPVNQDPTISAVADQHLFVNQSTKVLPFTVSDFETDANALTVTVTSSDTQFVPISGIVLGGSGASRTVKVTPTLAATGSSTITLTVSDGKNTKSTTFVVSASVDLDGSLGIMPTQGPLTKSPGDVLPLDAISSIQTDRVVALVDGKQVELTLANPTTYAQDGFKEWKNTTYALPATISSGVQTVVFQGLSTNGTITETEKNKLLQNNTFLLLKTPVANTTQASAVSTSGATLDGTATEDGGTPITERGFVYATNNQPVITQDTKVVATPSTGTGNFSAPITNLSANQTYYARSYIVTSQGTFYGNTISFTTLNVAAASTTQASNISTSGATLEGVAVADGGSPISERGFVYATTNQPVVGQDTKVVADLGNGTGNFNAPVTNLSASTTYYARAYIVNAQGVVYGNTISFQTLPKASSGGGGGGSSSTPVVTPTKVTPTIIDPVTGKTETKTTLMQVIGPDLKASGQLVDASGKVVDANVALNTDGSFTVPATLPAGSYSMIVQIAAPNGQMLAGTSAKLKVDNQGGATMTYDLVDPYGTIKDEVTGQPISGIKLQIYWADTELNRSKGRTPNTLVDLPELPKFMPNQNHVPQWSTANGEYGWMVFGNGDYYILAQRDGYAPYDSRQDTRSEQHGADSYVKNGIIHVGSEIVNYDFNLKPNVASVVREPYMRGYPDGKFYPERGLSRAELAAILTRVLAQNAPSQADIAFKDIASTKWANKSIHTSTEQGWLKGYPGNKFQPARAVTRAEFAQVLANISQWNMDENATITFKDVKKHWASDAIAKAVNHQMLSGSADGLFHPNDPITRSDAITAFNLLFNRQPAAQMVAPVWPDVPTSYPNYANIMEASVRQTTESSQP</sequence>
<keyword evidence="5" id="KW-1185">Reference proteome</keyword>
<dbReference type="SUPFAM" id="SSF49899">
    <property type="entry name" value="Concanavalin A-like lectins/glucanases"/>
    <property type="match status" value="1"/>
</dbReference>
<evidence type="ECO:0000259" key="3">
    <source>
        <dbReference type="PROSITE" id="PS51272"/>
    </source>
</evidence>
<dbReference type="InterPro" id="IPR001119">
    <property type="entry name" value="SLH_dom"/>
</dbReference>
<dbReference type="RefSeq" id="WP_347325212.1">
    <property type="nucleotide sequence ID" value="NZ_JBCGUH010000005.1"/>
</dbReference>
<dbReference type="Proteomes" id="UP001597233">
    <property type="component" value="Unassembled WGS sequence"/>
</dbReference>
<evidence type="ECO:0000313" key="4">
    <source>
        <dbReference type="EMBL" id="MFD1887295.1"/>
    </source>
</evidence>
<feature type="compositionally biased region" description="Low complexity" evidence="1">
    <location>
        <begin position="33"/>
        <end position="55"/>
    </location>
</feature>
<evidence type="ECO:0000256" key="2">
    <source>
        <dbReference type="SAM" id="SignalP"/>
    </source>
</evidence>
<feature type="compositionally biased region" description="Low complexity" evidence="1">
    <location>
        <begin position="984"/>
        <end position="997"/>
    </location>
</feature>
<feature type="signal peptide" evidence="2">
    <location>
        <begin position="1"/>
        <end position="31"/>
    </location>
</feature>
<proteinExistence type="predicted"/>
<dbReference type="Pfam" id="PF00395">
    <property type="entry name" value="SLH"/>
    <property type="match status" value="3"/>
</dbReference>
<comment type="caution">
    <text evidence="4">The sequence shown here is derived from an EMBL/GenBank/DDBJ whole genome shotgun (WGS) entry which is preliminary data.</text>
</comment>
<feature type="chain" id="PRO_5046401046" evidence="2">
    <location>
        <begin position="32"/>
        <end position="1417"/>
    </location>
</feature>
<feature type="region of interest" description="Disordered" evidence="1">
    <location>
        <begin position="973"/>
        <end position="997"/>
    </location>
</feature>
<feature type="domain" description="SLH" evidence="3">
    <location>
        <begin position="1324"/>
        <end position="1387"/>
    </location>
</feature>
<organism evidence="4 5">
    <name type="scientific">Paenibacillus wenxiniae</name>
    <dbReference type="NCBI Taxonomy" id="1636843"/>
    <lineage>
        <taxon>Bacteria</taxon>
        <taxon>Bacillati</taxon>
        <taxon>Bacillota</taxon>
        <taxon>Bacilli</taxon>
        <taxon>Bacillales</taxon>
        <taxon>Paenibacillaceae</taxon>
        <taxon>Paenibacillus</taxon>
    </lineage>
</organism>
<gene>
    <name evidence="4" type="ORF">ACFSC9_17510</name>
</gene>
<name>A0ABW4RN66_9BACL</name>
<reference evidence="5" key="1">
    <citation type="journal article" date="2019" name="Int. J. Syst. Evol. Microbiol.">
        <title>The Global Catalogue of Microorganisms (GCM) 10K type strain sequencing project: providing services to taxonomists for standard genome sequencing and annotation.</title>
        <authorList>
            <consortium name="The Broad Institute Genomics Platform"/>
            <consortium name="The Broad Institute Genome Sequencing Center for Infectious Disease"/>
            <person name="Wu L."/>
            <person name="Ma J."/>
        </authorList>
    </citation>
    <scope>NUCLEOTIDE SEQUENCE [LARGE SCALE GENOMIC DNA]</scope>
    <source>
        <strain evidence="5">CCUG 54950</strain>
    </source>
</reference>
<protein>
    <submittedName>
        <fullName evidence="4">S-layer homology domain-containing protein</fullName>
    </submittedName>
</protein>
<dbReference type="PROSITE" id="PS51272">
    <property type="entry name" value="SLH"/>
    <property type="match status" value="3"/>
</dbReference>